<dbReference type="PROSITE" id="PS50930">
    <property type="entry name" value="HTH_LYTTR"/>
    <property type="match status" value="1"/>
</dbReference>
<dbReference type="Pfam" id="PF04397">
    <property type="entry name" value="LytTR"/>
    <property type="match status" value="1"/>
</dbReference>
<reference evidence="4 5" key="1">
    <citation type="journal article" date="2025" name="Int. J. Syst. Evol. Microbiol.">
        <title>Desulfovibrio falkowii sp. nov., Porphyromonas miyakawae sp. nov., Mediterraneibacter flintii sp. nov. and Owariibacterium komagatae gen. nov., sp. nov., isolated from human faeces.</title>
        <authorList>
            <person name="Hamaguchi T."/>
            <person name="Ohara M."/>
            <person name="Hisatomi A."/>
            <person name="Sekiguchi K."/>
            <person name="Takeda J.I."/>
            <person name="Ueyama J."/>
            <person name="Ito M."/>
            <person name="Nishiwaki H."/>
            <person name="Ogi T."/>
            <person name="Hirayama M."/>
            <person name="Ohkuma M."/>
            <person name="Sakamoto M."/>
            <person name="Ohno K."/>
        </authorList>
    </citation>
    <scope>NUCLEOTIDE SEQUENCE [LARGE SCALE GENOMIC DNA]</scope>
    <source>
        <strain evidence="4 5">13CB11C</strain>
    </source>
</reference>
<feature type="domain" description="Response regulatory" evidence="2">
    <location>
        <begin position="2"/>
        <end position="115"/>
    </location>
</feature>
<dbReference type="InterPro" id="IPR001789">
    <property type="entry name" value="Sig_transdc_resp-reg_receiver"/>
</dbReference>
<dbReference type="SUPFAM" id="SSF52172">
    <property type="entry name" value="CheY-like"/>
    <property type="match status" value="1"/>
</dbReference>
<name>A0ABQ0E3V4_9PORP</name>
<sequence>MRAIIVEDEYYTARTLQGLLQKLEPNIEVLQVLQSVEECVEWFGANSQPDLAFMDIHLADTDVFTLFDRVSVTCPIIFTTAYEEYALKAFEVYSIDYILKPIVESDLKRALDKAKRAMGSTQEDRSSMLEDMIKALKETQEEYKSHLLIPYRDKLLPLSVDKIIYIRAENKGAVIVTADGKENFIDYTLDRFAKQLSPHRFFRANRQYLVAHDAVESVSIWFGGKLTLNLIMPTPDKVVVSKAKNKEFKEWFQRAQKK</sequence>
<comment type="caution">
    <text evidence="4">The sequence shown here is derived from an EMBL/GenBank/DDBJ whole genome shotgun (WGS) entry which is preliminary data.</text>
</comment>
<keyword evidence="4" id="KW-0238">DNA-binding</keyword>
<dbReference type="PANTHER" id="PTHR37299">
    <property type="entry name" value="TRANSCRIPTIONAL REGULATOR-RELATED"/>
    <property type="match status" value="1"/>
</dbReference>
<accession>A0ABQ0E3V4</accession>
<dbReference type="PANTHER" id="PTHR37299:SF1">
    <property type="entry name" value="STAGE 0 SPORULATION PROTEIN A HOMOLOG"/>
    <property type="match status" value="1"/>
</dbReference>
<feature type="modified residue" description="4-aspartylphosphate" evidence="1">
    <location>
        <position position="55"/>
    </location>
</feature>
<dbReference type="InterPro" id="IPR046947">
    <property type="entry name" value="LytR-like"/>
</dbReference>
<protein>
    <submittedName>
        <fullName evidence="4">LytTR family DNA-binding domain-containing protein</fullName>
    </submittedName>
</protein>
<dbReference type="SMART" id="SM00448">
    <property type="entry name" value="REC"/>
    <property type="match status" value="1"/>
</dbReference>
<gene>
    <name evidence="4" type="ORF">Tsumi_14860</name>
</gene>
<keyword evidence="1" id="KW-0597">Phosphoprotein</keyword>
<dbReference type="SMART" id="SM00850">
    <property type="entry name" value="LytTR"/>
    <property type="match status" value="1"/>
</dbReference>
<dbReference type="RefSeq" id="WP_411916134.1">
    <property type="nucleotide sequence ID" value="NZ_BAAFSF010000004.1"/>
</dbReference>
<dbReference type="InterPro" id="IPR011006">
    <property type="entry name" value="CheY-like_superfamily"/>
</dbReference>
<feature type="domain" description="HTH LytTR-type" evidence="3">
    <location>
        <begin position="147"/>
        <end position="254"/>
    </location>
</feature>
<dbReference type="Gene3D" id="2.40.50.1020">
    <property type="entry name" value="LytTr DNA-binding domain"/>
    <property type="match status" value="1"/>
</dbReference>
<dbReference type="InterPro" id="IPR007492">
    <property type="entry name" value="LytTR_DNA-bd_dom"/>
</dbReference>
<dbReference type="EMBL" id="BAAFSF010000004">
    <property type="protein sequence ID" value="GAB1252380.1"/>
    <property type="molecule type" value="Genomic_DNA"/>
</dbReference>
<keyword evidence="5" id="KW-1185">Reference proteome</keyword>
<proteinExistence type="predicted"/>
<organism evidence="4 5">
    <name type="scientific">Porphyromonas miyakawae</name>
    <dbReference type="NCBI Taxonomy" id="3137470"/>
    <lineage>
        <taxon>Bacteria</taxon>
        <taxon>Pseudomonadati</taxon>
        <taxon>Bacteroidota</taxon>
        <taxon>Bacteroidia</taxon>
        <taxon>Bacteroidales</taxon>
        <taxon>Porphyromonadaceae</taxon>
        <taxon>Porphyromonas</taxon>
    </lineage>
</organism>
<evidence type="ECO:0000259" key="2">
    <source>
        <dbReference type="PROSITE" id="PS50110"/>
    </source>
</evidence>
<evidence type="ECO:0000313" key="4">
    <source>
        <dbReference type="EMBL" id="GAB1252380.1"/>
    </source>
</evidence>
<dbReference type="PROSITE" id="PS50110">
    <property type="entry name" value="RESPONSE_REGULATORY"/>
    <property type="match status" value="1"/>
</dbReference>
<dbReference type="Gene3D" id="3.40.50.2300">
    <property type="match status" value="1"/>
</dbReference>
<evidence type="ECO:0000259" key="3">
    <source>
        <dbReference type="PROSITE" id="PS50930"/>
    </source>
</evidence>
<dbReference type="Proteomes" id="UP001628220">
    <property type="component" value="Unassembled WGS sequence"/>
</dbReference>
<dbReference type="GO" id="GO:0003677">
    <property type="term" value="F:DNA binding"/>
    <property type="evidence" value="ECO:0007669"/>
    <property type="project" value="UniProtKB-KW"/>
</dbReference>
<dbReference type="Pfam" id="PF00072">
    <property type="entry name" value="Response_reg"/>
    <property type="match status" value="1"/>
</dbReference>
<evidence type="ECO:0000256" key="1">
    <source>
        <dbReference type="PROSITE-ProRule" id="PRU00169"/>
    </source>
</evidence>
<evidence type="ECO:0000313" key="5">
    <source>
        <dbReference type="Proteomes" id="UP001628220"/>
    </source>
</evidence>